<evidence type="ECO:0000256" key="1">
    <source>
        <dbReference type="ARBA" id="ARBA00022737"/>
    </source>
</evidence>
<feature type="domain" description="EF-hand" evidence="4">
    <location>
        <begin position="45"/>
        <end position="80"/>
    </location>
</feature>
<dbReference type="CDD" id="cd00051">
    <property type="entry name" value="EFh"/>
    <property type="match status" value="1"/>
</dbReference>
<evidence type="ECO:0000313" key="5">
    <source>
        <dbReference type="Proteomes" id="UP000887565"/>
    </source>
</evidence>
<evidence type="ECO:0000256" key="2">
    <source>
        <dbReference type="ARBA" id="ARBA00022837"/>
    </source>
</evidence>
<sequence length="111" mass="11910">MTSSSRNGDAAGGGGGSGATLSGSSANLQAMMNNADDILKHLTHEEIDEFREAFMMFDKDGNGRISTKELGVAMRSLGQNPTENELVDMINEVDIDGNGQIEFTEFCVMMK</sequence>
<feature type="region of interest" description="Disordered" evidence="3">
    <location>
        <begin position="1"/>
        <end position="24"/>
    </location>
</feature>
<dbReference type="InterPro" id="IPR002048">
    <property type="entry name" value="EF_hand_dom"/>
</dbReference>
<dbReference type="PANTHER" id="PTHR23048">
    <property type="entry name" value="MYOSIN LIGHT CHAIN 1, 3"/>
    <property type="match status" value="1"/>
</dbReference>
<dbReference type="GO" id="GO:0016460">
    <property type="term" value="C:myosin II complex"/>
    <property type="evidence" value="ECO:0007669"/>
    <property type="project" value="TreeGrafter"/>
</dbReference>
<keyword evidence="2" id="KW-0106">Calcium</keyword>
<dbReference type="Proteomes" id="UP000887565">
    <property type="component" value="Unplaced"/>
</dbReference>
<proteinExistence type="predicted"/>
<keyword evidence="5" id="KW-1185">Reference proteome</keyword>
<name>A0A915ICK3_ROMCU</name>
<reference evidence="6" key="1">
    <citation type="submission" date="2022-11" db="UniProtKB">
        <authorList>
            <consortium name="WormBaseParasite"/>
        </authorList>
    </citation>
    <scope>IDENTIFICATION</scope>
</reference>
<accession>A0A915ICK3</accession>
<evidence type="ECO:0000256" key="3">
    <source>
        <dbReference type="SAM" id="MobiDB-lite"/>
    </source>
</evidence>
<protein>
    <submittedName>
        <fullName evidence="6">EF-hand domain-containing protein</fullName>
    </submittedName>
</protein>
<dbReference type="InterPro" id="IPR011992">
    <property type="entry name" value="EF-hand-dom_pair"/>
</dbReference>
<dbReference type="SUPFAM" id="SSF47473">
    <property type="entry name" value="EF-hand"/>
    <property type="match status" value="1"/>
</dbReference>
<dbReference type="PROSITE" id="PS00018">
    <property type="entry name" value="EF_HAND_1"/>
    <property type="match status" value="2"/>
</dbReference>
<organism evidence="5 6">
    <name type="scientific">Romanomermis culicivorax</name>
    <name type="common">Nematode worm</name>
    <dbReference type="NCBI Taxonomy" id="13658"/>
    <lineage>
        <taxon>Eukaryota</taxon>
        <taxon>Metazoa</taxon>
        <taxon>Ecdysozoa</taxon>
        <taxon>Nematoda</taxon>
        <taxon>Enoplea</taxon>
        <taxon>Dorylaimia</taxon>
        <taxon>Mermithida</taxon>
        <taxon>Mermithoidea</taxon>
        <taxon>Mermithidae</taxon>
        <taxon>Romanomermis</taxon>
    </lineage>
</organism>
<dbReference type="OMA" id="AKCRPIF"/>
<dbReference type="Gene3D" id="1.10.238.10">
    <property type="entry name" value="EF-hand"/>
    <property type="match status" value="1"/>
</dbReference>
<dbReference type="SMART" id="SM00054">
    <property type="entry name" value="EFh"/>
    <property type="match status" value="2"/>
</dbReference>
<dbReference type="FunFam" id="1.10.238.10:FF:000178">
    <property type="entry name" value="Calmodulin-2 A"/>
    <property type="match status" value="1"/>
</dbReference>
<dbReference type="InterPro" id="IPR050230">
    <property type="entry name" value="CALM/Myosin/TropC-like"/>
</dbReference>
<dbReference type="InterPro" id="IPR018247">
    <property type="entry name" value="EF_Hand_1_Ca_BS"/>
</dbReference>
<evidence type="ECO:0000259" key="4">
    <source>
        <dbReference type="PROSITE" id="PS50222"/>
    </source>
</evidence>
<feature type="domain" description="EF-hand" evidence="4">
    <location>
        <begin position="81"/>
        <end position="111"/>
    </location>
</feature>
<dbReference type="AlphaFoldDB" id="A0A915ICK3"/>
<keyword evidence="1" id="KW-0677">Repeat</keyword>
<dbReference type="WBParaSite" id="nRc.2.0.1.t10961-RA">
    <property type="protein sequence ID" value="nRc.2.0.1.t10961-RA"/>
    <property type="gene ID" value="nRc.2.0.1.g10961"/>
</dbReference>
<dbReference type="PROSITE" id="PS50222">
    <property type="entry name" value="EF_HAND_2"/>
    <property type="match status" value="2"/>
</dbReference>
<dbReference type="GO" id="GO:0005509">
    <property type="term" value="F:calcium ion binding"/>
    <property type="evidence" value="ECO:0007669"/>
    <property type="project" value="InterPro"/>
</dbReference>
<evidence type="ECO:0000313" key="6">
    <source>
        <dbReference type="WBParaSite" id="nRc.2.0.1.t10961-RA"/>
    </source>
</evidence>
<dbReference type="PANTHER" id="PTHR23048:SF0">
    <property type="entry name" value="CALMODULIN LIKE 3"/>
    <property type="match status" value="1"/>
</dbReference>
<dbReference type="Pfam" id="PF13499">
    <property type="entry name" value="EF-hand_7"/>
    <property type="match status" value="1"/>
</dbReference>